<feature type="transmembrane region" description="Helical" evidence="1">
    <location>
        <begin position="41"/>
        <end position="63"/>
    </location>
</feature>
<organism evidence="2 3">
    <name type="scientific">Brevibacterium marinum</name>
    <dbReference type="NCBI Taxonomy" id="418643"/>
    <lineage>
        <taxon>Bacteria</taxon>
        <taxon>Bacillati</taxon>
        <taxon>Actinomycetota</taxon>
        <taxon>Actinomycetes</taxon>
        <taxon>Micrococcales</taxon>
        <taxon>Brevibacteriaceae</taxon>
        <taxon>Brevibacterium</taxon>
    </lineage>
</organism>
<evidence type="ECO:0000313" key="2">
    <source>
        <dbReference type="EMBL" id="NJC55580.1"/>
    </source>
</evidence>
<accession>A0A846RWW0</accession>
<evidence type="ECO:0000256" key="1">
    <source>
        <dbReference type="SAM" id="Phobius"/>
    </source>
</evidence>
<feature type="transmembrane region" description="Helical" evidence="1">
    <location>
        <begin position="83"/>
        <end position="103"/>
    </location>
</feature>
<feature type="transmembrane region" description="Helical" evidence="1">
    <location>
        <begin position="12"/>
        <end position="29"/>
    </location>
</feature>
<gene>
    <name evidence="2" type="ORF">BKA07_000615</name>
</gene>
<dbReference type="RefSeq" id="WP_167949600.1">
    <property type="nucleotide sequence ID" value="NZ_JAATJN010000001.1"/>
</dbReference>
<keyword evidence="1" id="KW-0472">Membrane</keyword>
<reference evidence="2 3" key="1">
    <citation type="submission" date="2020-03" db="EMBL/GenBank/DDBJ databases">
        <title>Sequencing the genomes of 1000 actinobacteria strains.</title>
        <authorList>
            <person name="Klenk H.-P."/>
        </authorList>
    </citation>
    <scope>NUCLEOTIDE SEQUENCE [LARGE SCALE GENOMIC DNA]</scope>
    <source>
        <strain evidence="2 3">DSM 18964</strain>
    </source>
</reference>
<keyword evidence="1" id="KW-1133">Transmembrane helix</keyword>
<keyword evidence="3" id="KW-1185">Reference proteome</keyword>
<dbReference type="Proteomes" id="UP000576792">
    <property type="component" value="Unassembled WGS sequence"/>
</dbReference>
<name>A0A846RWW0_9MICO</name>
<dbReference type="AlphaFoldDB" id="A0A846RWW0"/>
<protein>
    <submittedName>
        <fullName evidence="2">Uncharacterized protein</fullName>
    </submittedName>
</protein>
<dbReference type="EMBL" id="JAATJN010000001">
    <property type="protein sequence ID" value="NJC55580.1"/>
    <property type="molecule type" value="Genomic_DNA"/>
</dbReference>
<proteinExistence type="predicted"/>
<comment type="caution">
    <text evidence="2">The sequence shown here is derived from an EMBL/GenBank/DDBJ whole genome shotgun (WGS) entry which is preliminary data.</text>
</comment>
<keyword evidence="1" id="KW-0812">Transmembrane</keyword>
<sequence>MWPLDDLGADSGAIVVRLTIYGAVAVLIVKFARGYDWARIVLLVGLGIIGMASLIIEPVLWLFDQPDYGPFFAAMDVAGGVILVSRLAHIAAVVVGVSAMLKVHARSDGSGVRPQIEEAGG</sequence>
<evidence type="ECO:0000313" key="3">
    <source>
        <dbReference type="Proteomes" id="UP000576792"/>
    </source>
</evidence>